<evidence type="ECO:0000256" key="4">
    <source>
        <dbReference type="ARBA" id="ARBA00022840"/>
    </source>
</evidence>
<reference evidence="8" key="2">
    <citation type="submission" date="2022-05" db="EMBL/GenBank/DDBJ databases">
        <authorList>
            <person name="Kim J.-S."/>
            <person name="Lee K."/>
            <person name="Suh M."/>
            <person name="Eom M."/>
            <person name="Kim J.-S."/>
            <person name="Kim D.-S."/>
            <person name="Ko S.-H."/>
            <person name="Shin Y."/>
            <person name="Lee J.-S."/>
        </authorList>
    </citation>
    <scope>NUCLEOTIDE SEQUENCE</scope>
    <source>
        <strain evidence="8">N237</strain>
    </source>
</reference>
<dbReference type="SUPFAM" id="SSF52540">
    <property type="entry name" value="P-loop containing nucleoside triphosphate hydrolases"/>
    <property type="match status" value="1"/>
</dbReference>
<dbReference type="PROSITE" id="PS51866">
    <property type="entry name" value="MOP"/>
    <property type="match status" value="1"/>
</dbReference>
<dbReference type="PROSITE" id="PS50893">
    <property type="entry name" value="ABC_TRANSPORTER_2"/>
    <property type="match status" value="1"/>
</dbReference>
<dbReference type="PANTHER" id="PTHR42781">
    <property type="entry name" value="SPERMIDINE/PUTRESCINE IMPORT ATP-BINDING PROTEIN POTA"/>
    <property type="match status" value="1"/>
</dbReference>
<proteinExistence type="predicted"/>
<evidence type="ECO:0000259" key="6">
    <source>
        <dbReference type="PROSITE" id="PS50893"/>
    </source>
</evidence>
<evidence type="ECO:0000256" key="3">
    <source>
        <dbReference type="ARBA" id="ARBA00022741"/>
    </source>
</evidence>
<protein>
    <submittedName>
        <fullName evidence="8">ABC transporter ATP-binding protein</fullName>
    </submittedName>
</protein>
<dbReference type="InterPro" id="IPR027417">
    <property type="entry name" value="P-loop_NTPase"/>
</dbReference>
<dbReference type="Pfam" id="PF03459">
    <property type="entry name" value="TOBE"/>
    <property type="match status" value="1"/>
</dbReference>
<dbReference type="GO" id="GO:0005524">
    <property type="term" value="F:ATP binding"/>
    <property type="evidence" value="ECO:0007669"/>
    <property type="project" value="UniProtKB-KW"/>
</dbReference>
<accession>A0ABY4QU27</accession>
<dbReference type="InterPro" id="IPR050093">
    <property type="entry name" value="ABC_SmlMolc_Importer"/>
</dbReference>
<dbReference type="EMBL" id="CP097332">
    <property type="protein sequence ID" value="UQX86834.1"/>
    <property type="molecule type" value="Genomic_DNA"/>
</dbReference>
<evidence type="ECO:0000256" key="2">
    <source>
        <dbReference type="ARBA" id="ARBA00022505"/>
    </source>
</evidence>
<keyword evidence="1" id="KW-0813">Transport</keyword>
<evidence type="ECO:0000256" key="1">
    <source>
        <dbReference type="ARBA" id="ARBA00022448"/>
    </source>
</evidence>
<dbReference type="InterPro" id="IPR017871">
    <property type="entry name" value="ABC_transporter-like_CS"/>
</dbReference>
<dbReference type="PANTHER" id="PTHR42781:SF4">
    <property type="entry name" value="SPERMIDINE_PUTRESCINE IMPORT ATP-BINDING PROTEIN POTA"/>
    <property type="match status" value="1"/>
</dbReference>
<name>A0ABY4QU27_9ACTN</name>
<evidence type="ECO:0000313" key="8">
    <source>
        <dbReference type="EMBL" id="UQX86834.1"/>
    </source>
</evidence>
<dbReference type="InterPro" id="IPR004606">
    <property type="entry name" value="Mop_domain"/>
</dbReference>
<feature type="domain" description="ABC transporter" evidence="6">
    <location>
        <begin position="5"/>
        <end position="241"/>
    </location>
</feature>
<dbReference type="InterPro" id="IPR008995">
    <property type="entry name" value="Mo/tungstate-bd_C_term_dom"/>
</dbReference>
<dbReference type="Gene3D" id="3.40.50.300">
    <property type="entry name" value="P-loop containing nucleotide triphosphate hydrolases"/>
    <property type="match status" value="1"/>
</dbReference>
<keyword evidence="2 5" id="KW-0500">Molybdenum</keyword>
<feature type="domain" description="Mop" evidence="7">
    <location>
        <begin position="295"/>
        <end position="359"/>
    </location>
</feature>
<sequence>MSGDYAALDFDVSVEREEFRLDVCDQARPGEVLGVLGPNGAGKTTLLRALAGLQPLRRGRIELDGMVLTDVAAGIQIPPERRELGVVFQNYRLFPHLSLLDNVGFGLRSRGISRSESRLEAANWLRRLDLAEYSERRPGRLSGGQAQRVALARALACRPRALLLDEPLAALDARTRLSVRAELVRQLRAFPAPALLITHDPLEAMVLTDRLLVLESGRVVQTGTPAEIARRPATNYIARLVGLNLYRGRLERGAVRLAGGGALVAAAGHELASGANCLVAVRPSAITLHTERPAASSARNLWSGTVRGLEPLLDRIRVEVAGEPGALVDITAAAAAELQLSDGTPVWLSAKATDIDAYPEP</sequence>
<dbReference type="SUPFAM" id="SSF50331">
    <property type="entry name" value="MOP-like"/>
    <property type="match status" value="1"/>
</dbReference>
<dbReference type="Pfam" id="PF00005">
    <property type="entry name" value="ABC_tran"/>
    <property type="match status" value="1"/>
</dbReference>
<dbReference type="InterPro" id="IPR003439">
    <property type="entry name" value="ABC_transporter-like_ATP-bd"/>
</dbReference>
<keyword evidence="4 8" id="KW-0067">ATP-binding</keyword>
<gene>
    <name evidence="8" type="ORF">M6D93_10995</name>
</gene>
<dbReference type="Proteomes" id="UP001056336">
    <property type="component" value="Chromosome"/>
</dbReference>
<keyword evidence="3" id="KW-0547">Nucleotide-binding</keyword>
<dbReference type="SMART" id="SM00382">
    <property type="entry name" value="AAA"/>
    <property type="match status" value="1"/>
</dbReference>
<reference evidence="8" key="1">
    <citation type="journal article" date="2018" name="Int. J. Syst. Evol. Microbiol.">
        <title>Jatrophihabitans telluris sp. nov., isolated from sediment soil of lava forest wetlands and the emended description of the genus Jatrophihabitans.</title>
        <authorList>
            <person name="Lee K.C."/>
            <person name="Suh M.K."/>
            <person name="Eom M.K."/>
            <person name="Kim K.K."/>
            <person name="Kim J.S."/>
            <person name="Kim D.S."/>
            <person name="Ko S.H."/>
            <person name="Shin Y.K."/>
            <person name="Lee J.S."/>
        </authorList>
    </citation>
    <scope>NUCLEOTIDE SEQUENCE</scope>
    <source>
        <strain evidence="8">N237</strain>
    </source>
</reference>
<dbReference type="PROSITE" id="PS00211">
    <property type="entry name" value="ABC_TRANSPORTER_1"/>
    <property type="match status" value="1"/>
</dbReference>
<keyword evidence="9" id="KW-1185">Reference proteome</keyword>
<dbReference type="Gene3D" id="2.40.50.100">
    <property type="match status" value="1"/>
</dbReference>
<evidence type="ECO:0000259" key="7">
    <source>
        <dbReference type="PROSITE" id="PS51866"/>
    </source>
</evidence>
<dbReference type="InterPro" id="IPR003593">
    <property type="entry name" value="AAA+_ATPase"/>
</dbReference>
<dbReference type="InterPro" id="IPR005116">
    <property type="entry name" value="Transp-assoc_OB_typ1"/>
</dbReference>
<organism evidence="8 9">
    <name type="scientific">Jatrophihabitans telluris</name>
    <dbReference type="NCBI Taxonomy" id="2038343"/>
    <lineage>
        <taxon>Bacteria</taxon>
        <taxon>Bacillati</taxon>
        <taxon>Actinomycetota</taxon>
        <taxon>Actinomycetes</taxon>
        <taxon>Jatrophihabitantales</taxon>
        <taxon>Jatrophihabitantaceae</taxon>
        <taxon>Jatrophihabitans</taxon>
    </lineage>
</organism>
<evidence type="ECO:0000256" key="5">
    <source>
        <dbReference type="PROSITE-ProRule" id="PRU01213"/>
    </source>
</evidence>
<evidence type="ECO:0000313" key="9">
    <source>
        <dbReference type="Proteomes" id="UP001056336"/>
    </source>
</evidence>